<sequence length="253" mass="28076">MKFRAQAFYDAVAETRIKTIFEPRWQLIKQVLQNLQLPLPIPNVLEIGASVGLFATVALQSGDVLAFDAIEPSAAAAERLRNLGLRHVYVGMETEFTGVIEPIYDVIFCNGVLEHPFDPAEFIQNLKQFLKPDGVLVLCSSGASGIDSLLLQQEMPNAFPPHVQNFISDQGIQALSDRCGLRLREFRSIGQLDLDIIYHHLLKQTTEPSEPAIAAVLVKLLDHAQLRADLQAVLQKHHLTGFFLAVLSTSEEL</sequence>
<reference evidence="2 3" key="1">
    <citation type="journal article" date="2014" name="Mol. Ecol.">
        <title>Evolution of Synechococcus.</title>
        <authorList>
            <person name="Dvorak P."/>
            <person name="Casamatta D."/>
            <person name="Hasler P."/>
            <person name="Poulickova A."/>
            <person name="Ondrej V."/>
            <person name="Sanges R."/>
        </authorList>
    </citation>
    <scope>NUCLEOTIDE SEQUENCE [LARGE SCALE GENOMIC DNA]</scope>
    <source>
        <strain evidence="2 3">CAUP A 1101</strain>
    </source>
</reference>
<dbReference type="Proteomes" id="UP000030170">
    <property type="component" value="Unassembled WGS sequence"/>
</dbReference>
<evidence type="ECO:0000313" key="3">
    <source>
        <dbReference type="Proteomes" id="UP000030170"/>
    </source>
</evidence>
<dbReference type="GO" id="GO:0016740">
    <property type="term" value="F:transferase activity"/>
    <property type="evidence" value="ECO:0007669"/>
    <property type="project" value="UniProtKB-KW"/>
</dbReference>
<organism evidence="2 3">
    <name type="scientific">Neosynechococcus sphagnicola sy1</name>
    <dbReference type="NCBI Taxonomy" id="1497020"/>
    <lineage>
        <taxon>Bacteria</taxon>
        <taxon>Bacillati</taxon>
        <taxon>Cyanobacteriota</taxon>
        <taxon>Cyanophyceae</taxon>
        <taxon>Neosynechococcales</taxon>
        <taxon>Neosynechococcaceae</taxon>
        <taxon>Neosynechococcus</taxon>
    </lineage>
</organism>
<dbReference type="InterPro" id="IPR029063">
    <property type="entry name" value="SAM-dependent_MTases_sf"/>
</dbReference>
<dbReference type="Pfam" id="PF13489">
    <property type="entry name" value="Methyltransf_23"/>
    <property type="match status" value="1"/>
</dbReference>
<protein>
    <recommendedName>
        <fullName evidence="4">Methyltransferase type 11 domain-containing protein</fullName>
    </recommendedName>
</protein>
<evidence type="ECO:0008006" key="4">
    <source>
        <dbReference type="Google" id="ProtNLM"/>
    </source>
</evidence>
<proteinExistence type="predicted"/>
<name>A0A098TJG9_9CYAN</name>
<evidence type="ECO:0000256" key="1">
    <source>
        <dbReference type="ARBA" id="ARBA00022679"/>
    </source>
</evidence>
<evidence type="ECO:0000313" key="2">
    <source>
        <dbReference type="EMBL" id="KGF72291.1"/>
    </source>
</evidence>
<dbReference type="PANTHER" id="PTHR43861">
    <property type="entry name" value="TRANS-ACONITATE 2-METHYLTRANSFERASE-RELATED"/>
    <property type="match status" value="1"/>
</dbReference>
<keyword evidence="1" id="KW-0808">Transferase</keyword>
<dbReference type="CDD" id="cd02440">
    <property type="entry name" value="AdoMet_MTases"/>
    <property type="match status" value="1"/>
</dbReference>
<dbReference type="SUPFAM" id="SSF53335">
    <property type="entry name" value="S-adenosyl-L-methionine-dependent methyltransferases"/>
    <property type="match status" value="1"/>
</dbReference>
<dbReference type="STRING" id="1497020.DO97_10815"/>
<accession>A0A098TJG9</accession>
<dbReference type="Gene3D" id="3.40.50.150">
    <property type="entry name" value="Vaccinia Virus protein VP39"/>
    <property type="match status" value="1"/>
</dbReference>
<dbReference type="RefSeq" id="WP_036534284.1">
    <property type="nucleotide sequence ID" value="NZ_JJML01000030.1"/>
</dbReference>
<dbReference type="AlphaFoldDB" id="A0A098TJG9"/>
<comment type="caution">
    <text evidence="2">The sequence shown here is derived from an EMBL/GenBank/DDBJ whole genome shotgun (WGS) entry which is preliminary data.</text>
</comment>
<dbReference type="EMBL" id="JJML01000030">
    <property type="protein sequence ID" value="KGF72291.1"/>
    <property type="molecule type" value="Genomic_DNA"/>
</dbReference>
<dbReference type="PANTHER" id="PTHR43861:SF3">
    <property type="entry name" value="PUTATIVE (AFU_ORTHOLOGUE AFUA_2G14390)-RELATED"/>
    <property type="match status" value="1"/>
</dbReference>
<gene>
    <name evidence="2" type="ORF">DO97_10815</name>
</gene>
<keyword evidence="3" id="KW-1185">Reference proteome</keyword>